<dbReference type="PANTHER" id="PTHR36050:SF1">
    <property type="entry name" value="O-FUCOSYLTRANSFERASE 30"/>
    <property type="match status" value="1"/>
</dbReference>
<organism evidence="1 2">
    <name type="scientific">Coptis chinensis</name>
    <dbReference type="NCBI Taxonomy" id="261450"/>
    <lineage>
        <taxon>Eukaryota</taxon>
        <taxon>Viridiplantae</taxon>
        <taxon>Streptophyta</taxon>
        <taxon>Embryophyta</taxon>
        <taxon>Tracheophyta</taxon>
        <taxon>Spermatophyta</taxon>
        <taxon>Magnoliopsida</taxon>
        <taxon>Ranunculales</taxon>
        <taxon>Ranunculaceae</taxon>
        <taxon>Coptidoideae</taxon>
        <taxon>Coptis</taxon>
    </lineage>
</organism>
<dbReference type="AlphaFoldDB" id="A0A835LCF2"/>
<accession>A0A835LCF2</accession>
<dbReference type="Proteomes" id="UP000631114">
    <property type="component" value="Unassembled WGS sequence"/>
</dbReference>
<reference evidence="1 2" key="1">
    <citation type="submission" date="2020-10" db="EMBL/GenBank/DDBJ databases">
        <title>The Coptis chinensis genome and diversification of protoberbering-type alkaloids.</title>
        <authorList>
            <person name="Wang B."/>
            <person name="Shu S."/>
            <person name="Song C."/>
            <person name="Liu Y."/>
        </authorList>
    </citation>
    <scope>NUCLEOTIDE SEQUENCE [LARGE SCALE GENOMIC DNA]</scope>
    <source>
        <strain evidence="1">HL-2020</strain>
        <tissue evidence="1">Leaf</tissue>
    </source>
</reference>
<dbReference type="OrthoDB" id="1667701at2759"/>
<gene>
    <name evidence="1" type="ORF">IFM89_001477</name>
</gene>
<dbReference type="EMBL" id="JADFTS010000009">
    <property type="protein sequence ID" value="KAF9587377.1"/>
    <property type="molecule type" value="Genomic_DNA"/>
</dbReference>
<proteinExistence type="predicted"/>
<keyword evidence="2" id="KW-1185">Reference proteome</keyword>
<evidence type="ECO:0000313" key="2">
    <source>
        <dbReference type="Proteomes" id="UP000631114"/>
    </source>
</evidence>
<sequence>MTDLSEANWTDSYLGKLLKEDTYKLHILQEGDELAVQIAKKIANVEYGLRSGSLVRNLDANKNKKCRVDILPDILLYLEEAICSCGKWGFVGTAGSTIA</sequence>
<dbReference type="PANTHER" id="PTHR36050">
    <property type="entry name" value="O-FUCOSYLTRANSFERASE 30"/>
    <property type="match status" value="1"/>
</dbReference>
<comment type="caution">
    <text evidence="1">The sequence shown here is derived from an EMBL/GenBank/DDBJ whole genome shotgun (WGS) entry which is preliminary data.</text>
</comment>
<evidence type="ECO:0000313" key="1">
    <source>
        <dbReference type="EMBL" id="KAF9587377.1"/>
    </source>
</evidence>
<name>A0A835LCF2_9MAGN</name>
<protein>
    <submittedName>
        <fullName evidence="1">Uncharacterized protein</fullName>
    </submittedName>
</protein>